<evidence type="ECO:0000313" key="2">
    <source>
        <dbReference type="Proteomes" id="UP001371218"/>
    </source>
</evidence>
<protein>
    <submittedName>
        <fullName evidence="1">Uncharacterized protein</fullName>
    </submittedName>
</protein>
<evidence type="ECO:0000313" key="1">
    <source>
        <dbReference type="EMBL" id="MEK8034207.1"/>
    </source>
</evidence>
<dbReference type="EMBL" id="JBBUTG010000026">
    <property type="protein sequence ID" value="MEK8034207.1"/>
    <property type="molecule type" value="Genomic_DNA"/>
</dbReference>
<keyword evidence="2" id="KW-1185">Reference proteome</keyword>
<comment type="caution">
    <text evidence="1">The sequence shown here is derived from an EMBL/GenBank/DDBJ whole genome shotgun (WGS) entry which is preliminary data.</text>
</comment>
<gene>
    <name evidence="1" type="ORF">AACH06_25555</name>
</gene>
<accession>A0ABU9BW61</accession>
<dbReference type="Proteomes" id="UP001371218">
    <property type="component" value="Unassembled WGS sequence"/>
</dbReference>
<name>A0ABU9BW61_9BURK</name>
<organism evidence="1 2">
    <name type="scientific">Ideonella lacteola</name>
    <dbReference type="NCBI Taxonomy" id="2984193"/>
    <lineage>
        <taxon>Bacteria</taxon>
        <taxon>Pseudomonadati</taxon>
        <taxon>Pseudomonadota</taxon>
        <taxon>Betaproteobacteria</taxon>
        <taxon>Burkholderiales</taxon>
        <taxon>Sphaerotilaceae</taxon>
        <taxon>Ideonella</taxon>
    </lineage>
</organism>
<sequence>MKEIRTVGELQRLLAAMPPDLPLVKAFAGQIEALRVVAVRADLTALRAAYADQEAPFLNNLNIESILFTPSLRATPTQRQD</sequence>
<proteinExistence type="predicted"/>
<dbReference type="RefSeq" id="WP_341428635.1">
    <property type="nucleotide sequence ID" value="NZ_JBBUTG010000026.1"/>
</dbReference>
<reference evidence="1 2" key="1">
    <citation type="submission" date="2024-04" db="EMBL/GenBank/DDBJ databases">
        <title>Novel species of the genus Ideonella isolated from streams.</title>
        <authorList>
            <person name="Lu H."/>
        </authorList>
    </citation>
    <scope>NUCLEOTIDE SEQUENCE [LARGE SCALE GENOMIC DNA]</scope>
    <source>
        <strain evidence="1 2">DXS29W</strain>
    </source>
</reference>